<evidence type="ECO:0000313" key="4">
    <source>
        <dbReference type="Proteomes" id="UP000469346"/>
    </source>
</evidence>
<dbReference type="EMBL" id="JAAGRR010000175">
    <property type="protein sequence ID" value="NDY43447.1"/>
    <property type="molecule type" value="Genomic_DNA"/>
</dbReference>
<feature type="transmembrane region" description="Helical" evidence="1">
    <location>
        <begin position="86"/>
        <end position="105"/>
    </location>
</feature>
<dbReference type="Gene3D" id="1.20.810.10">
    <property type="entry name" value="Cytochrome Bc1 Complex, Chain C"/>
    <property type="match status" value="2"/>
</dbReference>
<dbReference type="AlphaFoldDB" id="A0A6N9TVJ5"/>
<feature type="transmembrane region" description="Helical" evidence="1">
    <location>
        <begin position="147"/>
        <end position="165"/>
    </location>
</feature>
<dbReference type="GO" id="GO:0022904">
    <property type="term" value="P:respiratory electron transport chain"/>
    <property type="evidence" value="ECO:0007669"/>
    <property type="project" value="InterPro"/>
</dbReference>
<dbReference type="GO" id="GO:0009055">
    <property type="term" value="F:electron transfer activity"/>
    <property type="evidence" value="ECO:0007669"/>
    <property type="project" value="InterPro"/>
</dbReference>
<evidence type="ECO:0000313" key="3">
    <source>
        <dbReference type="EMBL" id="NDY43447.1"/>
    </source>
</evidence>
<gene>
    <name evidence="3" type="ORF">G3N55_11415</name>
</gene>
<dbReference type="SUPFAM" id="SSF81342">
    <property type="entry name" value="Transmembrane di-heme cytochromes"/>
    <property type="match status" value="1"/>
</dbReference>
<keyword evidence="1" id="KW-0472">Membrane</keyword>
<reference evidence="3 4" key="1">
    <citation type="submission" date="2020-02" db="EMBL/GenBank/DDBJ databases">
        <title>Comparative genomics of sulfur disproportionating microorganisms.</title>
        <authorList>
            <person name="Ward L.M."/>
            <person name="Bertran E."/>
            <person name="Johnston D.T."/>
        </authorList>
    </citation>
    <scope>NUCLEOTIDE SEQUENCE [LARGE SCALE GENOMIC DNA]</scope>
    <source>
        <strain evidence="3 4">DSM 100025</strain>
    </source>
</reference>
<dbReference type="GO" id="GO:0016491">
    <property type="term" value="F:oxidoreductase activity"/>
    <property type="evidence" value="ECO:0007669"/>
    <property type="project" value="InterPro"/>
</dbReference>
<organism evidence="3 4">
    <name type="scientific">Dissulfurirhabdus thermomarina</name>
    <dbReference type="NCBI Taxonomy" id="1765737"/>
    <lineage>
        <taxon>Bacteria</taxon>
        <taxon>Deltaproteobacteria</taxon>
        <taxon>Dissulfurirhabdaceae</taxon>
        <taxon>Dissulfurirhabdus</taxon>
    </lineage>
</organism>
<feature type="domain" description="Cytochrome b/b6 N-terminal region profile" evidence="2">
    <location>
        <begin position="1"/>
        <end position="179"/>
    </location>
</feature>
<dbReference type="PANTHER" id="PTHR19271:SF16">
    <property type="entry name" value="CYTOCHROME B"/>
    <property type="match status" value="1"/>
</dbReference>
<comment type="caution">
    <text evidence="3">The sequence shown here is derived from an EMBL/GenBank/DDBJ whole genome shotgun (WGS) entry which is preliminary data.</text>
</comment>
<dbReference type="InterPro" id="IPR005797">
    <property type="entry name" value="Cyt_b/b6_N"/>
</dbReference>
<feature type="transmembrane region" description="Helical" evidence="1">
    <location>
        <begin position="250"/>
        <end position="270"/>
    </location>
</feature>
<proteinExistence type="predicted"/>
<dbReference type="InterPro" id="IPR016174">
    <property type="entry name" value="Di-haem_cyt_TM"/>
</dbReference>
<feature type="transmembrane region" description="Helical" evidence="1">
    <location>
        <begin position="177"/>
        <end position="195"/>
    </location>
</feature>
<keyword evidence="1" id="KW-1133">Transmembrane helix</keyword>
<evidence type="ECO:0000256" key="1">
    <source>
        <dbReference type="SAM" id="Phobius"/>
    </source>
</evidence>
<keyword evidence="1" id="KW-0812">Transmembrane</keyword>
<dbReference type="GO" id="GO:0016020">
    <property type="term" value="C:membrane"/>
    <property type="evidence" value="ECO:0007669"/>
    <property type="project" value="InterPro"/>
</dbReference>
<evidence type="ECO:0000259" key="2">
    <source>
        <dbReference type="PROSITE" id="PS51002"/>
    </source>
</evidence>
<dbReference type="SUPFAM" id="SSF81648">
    <property type="entry name" value="a domain/subunit of cytochrome bc1 complex (Ubiquinol-cytochrome c reductase)"/>
    <property type="match status" value="1"/>
</dbReference>
<accession>A0A6N9TVJ5</accession>
<name>A0A6N9TVJ5_DISTH</name>
<dbReference type="InterPro" id="IPR027387">
    <property type="entry name" value="Cytb/b6-like_sf"/>
</dbReference>
<dbReference type="Pfam" id="PF00033">
    <property type="entry name" value="Cytochrome_B"/>
    <property type="match status" value="1"/>
</dbReference>
<feature type="transmembrane region" description="Helical" evidence="1">
    <location>
        <begin position="224"/>
        <end position="243"/>
    </location>
</feature>
<protein>
    <recommendedName>
        <fullName evidence="2">Cytochrome b/b6 N-terminal region profile domain-containing protein</fullName>
    </recommendedName>
</protein>
<dbReference type="PROSITE" id="PS51002">
    <property type="entry name" value="CYTB_NTER"/>
    <property type="match status" value="1"/>
</dbReference>
<dbReference type="RefSeq" id="WP_163299657.1">
    <property type="nucleotide sequence ID" value="NZ_JAAGRR010000175.1"/>
</dbReference>
<dbReference type="InterPro" id="IPR036150">
    <property type="entry name" value="Cyt_b/b6_C_sf"/>
</dbReference>
<keyword evidence="4" id="KW-1185">Reference proteome</keyword>
<dbReference type="Proteomes" id="UP000469346">
    <property type="component" value="Unassembled WGS sequence"/>
</dbReference>
<dbReference type="PANTHER" id="PTHR19271">
    <property type="entry name" value="CYTOCHROME B"/>
    <property type="match status" value="1"/>
</dbReference>
<feature type="transmembrane region" description="Helical" evidence="1">
    <location>
        <begin position="48"/>
        <end position="66"/>
    </location>
</feature>
<sequence length="271" mass="29322">MSRRWGELATAALLVSAGSGFVVAYHYEAADAFGSAVAIDALLPFGGFWRALHFYSSQAFVLLLLVHTWQMLDEATLDRQHNGRWWLLVALLPMGVLALFTGYVLRADATGLAAGAVAEHLALAVPVAGPALDRLLFAVSLEGLNRVYVVHYLLTALLWGLGTWYHTRRVLVGRRELALILGVTGAAAALVRAPMDAPGAAPDLIHGPWFFLAVQELLRHLPPLAAGVVYPAVPVAALGLMPLARARRPLWWLLGLWGASYLVLTAVAWLR</sequence>